<organism evidence="1 2">
    <name type="scientific">Phytophthora nicotianae P1976</name>
    <dbReference type="NCBI Taxonomy" id="1317066"/>
    <lineage>
        <taxon>Eukaryota</taxon>
        <taxon>Sar</taxon>
        <taxon>Stramenopiles</taxon>
        <taxon>Oomycota</taxon>
        <taxon>Peronosporomycetes</taxon>
        <taxon>Peronosporales</taxon>
        <taxon>Peronosporaceae</taxon>
        <taxon>Phytophthora</taxon>
    </lineage>
</organism>
<dbReference type="AlphaFoldDB" id="A0A081A2X2"/>
<comment type="caution">
    <text evidence="1">The sequence shown here is derived from an EMBL/GenBank/DDBJ whole genome shotgun (WGS) entry which is preliminary data.</text>
</comment>
<dbReference type="EMBL" id="ANJA01001938">
    <property type="protein sequence ID" value="ETO73233.1"/>
    <property type="molecule type" value="Genomic_DNA"/>
</dbReference>
<evidence type="ECO:0000313" key="2">
    <source>
        <dbReference type="Proteomes" id="UP000028582"/>
    </source>
</evidence>
<name>A0A081A2X2_PHYNI</name>
<evidence type="ECO:0000313" key="1">
    <source>
        <dbReference type="EMBL" id="ETO73233.1"/>
    </source>
</evidence>
<dbReference type="PANTHER" id="PTHR40866">
    <property type="entry name" value="BED-TYPE DOMAIN-CONTAINING PROTEIN"/>
    <property type="match status" value="1"/>
</dbReference>
<dbReference type="Proteomes" id="UP000028582">
    <property type="component" value="Unassembled WGS sequence"/>
</dbReference>
<evidence type="ECO:0008006" key="3">
    <source>
        <dbReference type="Google" id="ProtNLM"/>
    </source>
</evidence>
<dbReference type="PANTHER" id="PTHR40866:SF1">
    <property type="entry name" value="BED-TYPE DOMAIN-CONTAINING PROTEIN"/>
    <property type="match status" value="1"/>
</dbReference>
<proteinExistence type="predicted"/>
<sequence>MSNALEAGSPSAKSTSPAIASFFFTDSGNGQFSCKQCGKARKQAPGTGYTNLINHLATSHPGYRETYDESQRSFHQSLEAHGFINPRTMEIFMWLEWVLPVLSKTLVKYMRHVADKVGKRIETDMGNQFGLMFDGWTSGPTTSSRSTASSQRAGRSTKSLLSVYNKDRSMILFKVVDNCATNQAIATRMGLSLDAQVIASTLAVSRYLEDFKTLIDQMLARYVEILDAIKIVAAVEDLLPRPSTHRQIVQLVTKLEALDSVCVKLQAEESNLADYATAHHLSASARIVHSPAFENTIVNLLSDRSLSSDEEEAVARFAGPADLEPAAPKKKTDFATETLRQAKKPRRAAVTKYIDVLQMILPTSNRCERLYSRCKLVVNPLRSSLLPANFEMLVFLRANREL</sequence>
<reference evidence="1 2" key="1">
    <citation type="submission" date="2013-11" db="EMBL/GenBank/DDBJ databases">
        <title>The Genome Sequence of Phytophthora parasitica P1976.</title>
        <authorList>
            <consortium name="The Broad Institute Genomics Platform"/>
            <person name="Russ C."/>
            <person name="Tyler B."/>
            <person name="Panabieres F."/>
            <person name="Shan W."/>
            <person name="Tripathy S."/>
            <person name="Grunwald N."/>
            <person name="Machado M."/>
            <person name="Johnson C.S."/>
            <person name="Walker B."/>
            <person name="Young S."/>
            <person name="Zeng Q."/>
            <person name="Gargeya S."/>
            <person name="Fitzgerald M."/>
            <person name="Haas B."/>
            <person name="Abouelleil A."/>
            <person name="Allen A.W."/>
            <person name="Alvarado L."/>
            <person name="Arachchi H.M."/>
            <person name="Berlin A.M."/>
            <person name="Chapman S.B."/>
            <person name="Gainer-Dewar J."/>
            <person name="Goldberg J."/>
            <person name="Griggs A."/>
            <person name="Gujja S."/>
            <person name="Hansen M."/>
            <person name="Howarth C."/>
            <person name="Imamovic A."/>
            <person name="Ireland A."/>
            <person name="Larimer J."/>
            <person name="McCowan C."/>
            <person name="Murphy C."/>
            <person name="Pearson M."/>
            <person name="Poon T.W."/>
            <person name="Priest M."/>
            <person name="Roberts A."/>
            <person name="Saif S."/>
            <person name="Shea T."/>
            <person name="Sisk P."/>
            <person name="Sykes S."/>
            <person name="Wortman J."/>
            <person name="Nusbaum C."/>
            <person name="Birren B."/>
        </authorList>
    </citation>
    <scope>NUCLEOTIDE SEQUENCE [LARGE SCALE GENOMIC DNA]</scope>
    <source>
        <strain evidence="1 2">P1976</strain>
    </source>
</reference>
<accession>A0A081A2X2</accession>
<gene>
    <name evidence="1" type="ORF">F444_10797</name>
</gene>
<protein>
    <recommendedName>
        <fullName evidence="3">BED-type domain-containing protein</fullName>
    </recommendedName>
</protein>